<gene>
    <name evidence="7" type="ORF">SAMN04488239_10446</name>
</gene>
<feature type="domain" description="Sodium/calcium exchanger membrane region" evidence="6">
    <location>
        <begin position="3"/>
        <end position="140"/>
    </location>
</feature>
<dbReference type="Pfam" id="PF01699">
    <property type="entry name" value="Na_Ca_ex"/>
    <property type="match status" value="2"/>
</dbReference>
<feature type="transmembrane region" description="Helical" evidence="5">
    <location>
        <begin position="77"/>
        <end position="97"/>
    </location>
</feature>
<evidence type="ECO:0000313" key="8">
    <source>
        <dbReference type="Proteomes" id="UP000199628"/>
    </source>
</evidence>
<feature type="transmembrane region" description="Helical" evidence="5">
    <location>
        <begin position="232"/>
        <end position="253"/>
    </location>
</feature>
<evidence type="ECO:0000256" key="1">
    <source>
        <dbReference type="ARBA" id="ARBA00004141"/>
    </source>
</evidence>
<dbReference type="AlphaFoldDB" id="A0A1G6Q7G8"/>
<dbReference type="Gene3D" id="1.20.1420.30">
    <property type="entry name" value="NCX, central ion-binding region"/>
    <property type="match status" value="1"/>
</dbReference>
<evidence type="ECO:0000256" key="2">
    <source>
        <dbReference type="ARBA" id="ARBA00022692"/>
    </source>
</evidence>
<keyword evidence="8" id="KW-1185">Reference proteome</keyword>
<sequence>MILLSFAAGLTGLILGGDFLVRGATATALALRIPPLVIGMVVVGFGTSLPELLVSVNAALSNAPDIALGNVIGSNTANVLLILGASAVLFPIATSFAAVRKDLALVILATLALAALLADGSLSRIDGAVMLAGLVAFLWSSVRQVDATPAENLIVERRFRPMAALQIAGGLVALVLGARLLVDSATEIARMAQISEAVIGLTIVAVGTSLPELATSVVAAFRRNSAMSLGNVIGSNLFNILGILGVTAAIAPVQAGTRFLTLDTPIALAAALLLTFLLWRGGISRLAGAAMLAAYAGYLGWMGLS</sequence>
<evidence type="ECO:0000256" key="3">
    <source>
        <dbReference type="ARBA" id="ARBA00022989"/>
    </source>
</evidence>
<dbReference type="Proteomes" id="UP000199628">
    <property type="component" value="Unassembled WGS sequence"/>
</dbReference>
<feature type="transmembrane region" description="Helical" evidence="5">
    <location>
        <begin position="103"/>
        <end position="118"/>
    </location>
</feature>
<dbReference type="InterPro" id="IPR004837">
    <property type="entry name" value="NaCa_Exmemb"/>
</dbReference>
<dbReference type="GO" id="GO:0008273">
    <property type="term" value="F:calcium, potassium:sodium antiporter activity"/>
    <property type="evidence" value="ECO:0007669"/>
    <property type="project" value="TreeGrafter"/>
</dbReference>
<evidence type="ECO:0000313" key="7">
    <source>
        <dbReference type="EMBL" id="SDC88462.1"/>
    </source>
</evidence>
<dbReference type="InterPro" id="IPR044880">
    <property type="entry name" value="NCX_ion-bd_dom_sf"/>
</dbReference>
<proteinExistence type="predicted"/>
<dbReference type="GO" id="GO:0005262">
    <property type="term" value="F:calcium channel activity"/>
    <property type="evidence" value="ECO:0007669"/>
    <property type="project" value="TreeGrafter"/>
</dbReference>
<organism evidence="7 8">
    <name type="scientific">Ruegeria marina</name>
    <dbReference type="NCBI Taxonomy" id="639004"/>
    <lineage>
        <taxon>Bacteria</taxon>
        <taxon>Pseudomonadati</taxon>
        <taxon>Pseudomonadota</taxon>
        <taxon>Alphaproteobacteria</taxon>
        <taxon>Rhodobacterales</taxon>
        <taxon>Roseobacteraceae</taxon>
        <taxon>Ruegeria</taxon>
    </lineage>
</organism>
<feature type="domain" description="Sodium/calcium exchanger membrane region" evidence="6">
    <location>
        <begin position="164"/>
        <end position="301"/>
    </location>
</feature>
<evidence type="ECO:0000256" key="5">
    <source>
        <dbReference type="SAM" id="Phobius"/>
    </source>
</evidence>
<dbReference type="RefSeq" id="WP_093029183.1">
    <property type="nucleotide sequence ID" value="NZ_FMZV01000004.1"/>
</dbReference>
<comment type="subcellular location">
    <subcellularLocation>
        <location evidence="1">Membrane</location>
        <topology evidence="1">Multi-pass membrane protein</topology>
    </subcellularLocation>
</comment>
<feature type="transmembrane region" description="Helical" evidence="5">
    <location>
        <begin position="33"/>
        <end position="56"/>
    </location>
</feature>
<protein>
    <submittedName>
        <fullName evidence="7">Cation:H+ antiporter</fullName>
    </submittedName>
</protein>
<dbReference type="OrthoDB" id="9794225at2"/>
<dbReference type="GO" id="GO:0005886">
    <property type="term" value="C:plasma membrane"/>
    <property type="evidence" value="ECO:0007669"/>
    <property type="project" value="TreeGrafter"/>
</dbReference>
<dbReference type="NCBIfam" id="TIGR00367">
    <property type="entry name" value="calcium/sodium antiporter"/>
    <property type="match status" value="1"/>
</dbReference>
<name>A0A1G6Q7G8_9RHOB</name>
<reference evidence="8" key="1">
    <citation type="submission" date="2016-10" db="EMBL/GenBank/DDBJ databases">
        <authorList>
            <person name="Varghese N."/>
            <person name="Submissions S."/>
        </authorList>
    </citation>
    <scope>NUCLEOTIDE SEQUENCE [LARGE SCALE GENOMIC DNA]</scope>
    <source>
        <strain evidence="8">CGMCC 1.9108</strain>
    </source>
</reference>
<dbReference type="PANTHER" id="PTHR10846:SF8">
    <property type="entry name" value="INNER MEMBRANE PROTEIN YRBG"/>
    <property type="match status" value="1"/>
</dbReference>
<feature type="transmembrane region" description="Helical" evidence="5">
    <location>
        <begin position="259"/>
        <end position="279"/>
    </location>
</feature>
<keyword evidence="4 5" id="KW-0472">Membrane</keyword>
<dbReference type="PANTHER" id="PTHR10846">
    <property type="entry name" value="SODIUM/POTASSIUM/CALCIUM EXCHANGER"/>
    <property type="match status" value="1"/>
</dbReference>
<keyword evidence="3 5" id="KW-1133">Transmembrane helix</keyword>
<accession>A0A1G6Q7G8</accession>
<keyword evidence="2 5" id="KW-0812">Transmembrane</keyword>
<feature type="transmembrane region" description="Helical" evidence="5">
    <location>
        <begin position="286"/>
        <end position="304"/>
    </location>
</feature>
<dbReference type="EMBL" id="FMZV01000004">
    <property type="protein sequence ID" value="SDC88462.1"/>
    <property type="molecule type" value="Genomic_DNA"/>
</dbReference>
<dbReference type="STRING" id="639004.SAMN04488239_10446"/>
<evidence type="ECO:0000259" key="6">
    <source>
        <dbReference type="Pfam" id="PF01699"/>
    </source>
</evidence>
<dbReference type="GO" id="GO:0006874">
    <property type="term" value="P:intracellular calcium ion homeostasis"/>
    <property type="evidence" value="ECO:0007669"/>
    <property type="project" value="TreeGrafter"/>
</dbReference>
<dbReference type="InterPro" id="IPR004481">
    <property type="entry name" value="K/Na/Ca-exchanger"/>
</dbReference>
<evidence type="ECO:0000256" key="4">
    <source>
        <dbReference type="ARBA" id="ARBA00023136"/>
    </source>
</evidence>
<feature type="transmembrane region" description="Helical" evidence="5">
    <location>
        <begin position="162"/>
        <end position="182"/>
    </location>
</feature>